<dbReference type="RefSeq" id="WP_306680684.1">
    <property type="nucleotide sequence ID" value="NZ_JAVDBT010000010.1"/>
</dbReference>
<keyword evidence="5" id="KW-1185">Reference proteome</keyword>
<dbReference type="InterPro" id="IPR001296">
    <property type="entry name" value="Glyco_trans_1"/>
</dbReference>
<evidence type="ECO:0000313" key="5">
    <source>
        <dbReference type="Proteomes" id="UP001239680"/>
    </source>
</evidence>
<evidence type="ECO:0000256" key="2">
    <source>
        <dbReference type="ARBA" id="ARBA00022679"/>
    </source>
</evidence>
<evidence type="ECO:0000256" key="1">
    <source>
        <dbReference type="ARBA" id="ARBA00022676"/>
    </source>
</evidence>
<dbReference type="Proteomes" id="UP001239680">
    <property type="component" value="Unassembled WGS sequence"/>
</dbReference>
<protein>
    <submittedName>
        <fullName evidence="4">Glycosyltransferase family 4 protein</fullName>
        <ecNumber evidence="4">2.4.-.-</ecNumber>
    </submittedName>
</protein>
<name>A0ABU0VYY8_9RHOB</name>
<dbReference type="PANTHER" id="PTHR12526">
    <property type="entry name" value="GLYCOSYLTRANSFERASE"/>
    <property type="match status" value="1"/>
</dbReference>
<reference evidence="4 5" key="1">
    <citation type="submission" date="2023-08" db="EMBL/GenBank/DDBJ databases">
        <title>Characterization of two Paracoccaceae strains isolated from Phycosphere and proposal of Xinfangfangia lacusdiani sp. nov.</title>
        <authorList>
            <person name="Deng Y."/>
            <person name="Zhang Y.Q."/>
        </authorList>
    </citation>
    <scope>NUCLEOTIDE SEQUENCE [LARGE SCALE GENOMIC DNA]</scope>
    <source>
        <strain evidence="4 5">CPCC 101601</strain>
    </source>
</reference>
<gene>
    <name evidence="4" type="ORF">Q9295_11330</name>
</gene>
<keyword evidence="1 4" id="KW-0328">Glycosyltransferase</keyword>
<evidence type="ECO:0000259" key="3">
    <source>
        <dbReference type="Pfam" id="PF00534"/>
    </source>
</evidence>
<dbReference type="Gene3D" id="3.40.50.2000">
    <property type="entry name" value="Glycogen Phosphorylase B"/>
    <property type="match status" value="1"/>
</dbReference>
<accession>A0ABU0VYY8</accession>
<dbReference type="Pfam" id="PF00534">
    <property type="entry name" value="Glycos_transf_1"/>
    <property type="match status" value="1"/>
</dbReference>
<dbReference type="SUPFAM" id="SSF53756">
    <property type="entry name" value="UDP-Glycosyltransferase/glycogen phosphorylase"/>
    <property type="match status" value="1"/>
</dbReference>
<sequence length="557" mass="60338">MQSAASGRTNAAIWYAPDGYDPAGKGINGRRVAGESFLRGFMAHAQVDEFVALTHGPGDAAQFRDFANAQGATKPLRFLRLDALEGLAPVDVVNYPSPNFSREVWRRSGYGDSAYALCGVTHTTATLGVMQGMFDLRAAPQMPWDAVICTSRAVRHSIVTQMDLTDAHLVRRFGGKVPPRPLLPVLPLGIHCADFTTDQGAGAALRAKLGIAEGDIACAIIARLTPEEKFDPLPLYLALARAQQQSKRRFHLLLCGQYRSDAARRVFEEGAQSVMPQVGFHPLDGGDGALRKATLSGADIFLFPIDNVQETFGLAPIEAMAAGLPLIVSDWDGMKDTVTPDVGIRVPTEMPRGDLTAYLGQRYFGGTDSYTQYTSQLSALTRIDIGALTAALLRLGGDPDVRAKMGQAGQRRARQLYDWSVVIPQMQALWAEQSAMLALARKEGAGGRIHPATLPPAPAPGIFFRAYPTRQGADPSRVFRAKPFSDRPDLDRMLDLRGYEGSKRLIDTRTNVAALLAALEALGDAGGTAEELARHAGLSERAATRVLYWLMKYDFAE</sequence>
<dbReference type="EC" id="2.4.-.-" evidence="4"/>
<organism evidence="4 5">
    <name type="scientific">Pseudogemmobacter lacusdianii</name>
    <dbReference type="NCBI Taxonomy" id="3069608"/>
    <lineage>
        <taxon>Bacteria</taxon>
        <taxon>Pseudomonadati</taxon>
        <taxon>Pseudomonadota</taxon>
        <taxon>Alphaproteobacteria</taxon>
        <taxon>Rhodobacterales</taxon>
        <taxon>Paracoccaceae</taxon>
        <taxon>Pseudogemmobacter</taxon>
    </lineage>
</organism>
<comment type="caution">
    <text evidence="4">The sequence shown here is derived from an EMBL/GenBank/DDBJ whole genome shotgun (WGS) entry which is preliminary data.</text>
</comment>
<keyword evidence="2 4" id="KW-0808">Transferase</keyword>
<evidence type="ECO:0000313" key="4">
    <source>
        <dbReference type="EMBL" id="MDQ2066969.1"/>
    </source>
</evidence>
<dbReference type="EMBL" id="JAVDBT010000010">
    <property type="protein sequence ID" value="MDQ2066969.1"/>
    <property type="molecule type" value="Genomic_DNA"/>
</dbReference>
<dbReference type="CDD" id="cd03801">
    <property type="entry name" value="GT4_PimA-like"/>
    <property type="match status" value="1"/>
</dbReference>
<proteinExistence type="predicted"/>
<feature type="domain" description="Glycosyl transferase family 1" evidence="3">
    <location>
        <begin position="205"/>
        <end position="345"/>
    </location>
</feature>
<dbReference type="GO" id="GO:0016757">
    <property type="term" value="F:glycosyltransferase activity"/>
    <property type="evidence" value="ECO:0007669"/>
    <property type="project" value="UniProtKB-KW"/>
</dbReference>
<dbReference type="PANTHER" id="PTHR12526:SF510">
    <property type="entry name" value="D-INOSITOL 3-PHOSPHATE GLYCOSYLTRANSFERASE"/>
    <property type="match status" value="1"/>
</dbReference>